<organism evidence="2 3">
    <name type="scientific">Methanobrevibacter ruminantium (strain ATCC 35063 / DSM 1093 / JCM 13430 / OCM 146 / M1)</name>
    <name type="common">Methanobacterium ruminantium</name>
    <dbReference type="NCBI Taxonomy" id="634498"/>
    <lineage>
        <taxon>Archaea</taxon>
        <taxon>Methanobacteriati</taxon>
        <taxon>Methanobacteriota</taxon>
        <taxon>Methanomada group</taxon>
        <taxon>Methanobacteria</taxon>
        <taxon>Methanobacteriales</taxon>
        <taxon>Methanobacteriaceae</taxon>
        <taxon>Methanobrevibacter</taxon>
    </lineage>
</organism>
<gene>
    <name evidence="2" type="ordered locus">mru_0753</name>
</gene>
<evidence type="ECO:0000313" key="2">
    <source>
        <dbReference type="EMBL" id="ADC46604.1"/>
    </source>
</evidence>
<dbReference type="HOGENOM" id="CLU_039162_0_0_2"/>
<feature type="domain" description="DUF2779" evidence="1">
    <location>
        <begin position="296"/>
        <end position="422"/>
    </location>
</feature>
<dbReference type="PATRIC" id="fig|634498.28.peg.755"/>
<evidence type="ECO:0000313" key="3">
    <source>
        <dbReference type="Proteomes" id="UP000008680"/>
    </source>
</evidence>
<dbReference type="Proteomes" id="UP000008680">
    <property type="component" value="Chromosome"/>
</dbReference>
<name>D3E243_METRM</name>
<sequence>MSKIHLSKSKYCKCVQCEKILWLGRYKPEVAAVEDKETIFENGRKVGELAKGLFGEYEDIEFDITLTQMIEKTKKLLEEKPNVITEASFSYENNFCSVDILKNDEDGVELYEVKSSTSIKEIYLDDVAFQYYVLSSLGLNVKKAALVYVNNEYIRGEDLDISQYFIIEDITEIAMAKQDEVRANIEHINNFMEAHDRDNEPNMEIGMHCCNPYSCDFWAYCTKELPKPNVFDISGMYKSQKFESYAEGKVSFEDLRSANINPRYLEQIDFELNDRGPKVEKQAIKDFLNSLKYPLYFIDYESCNYPIPELEGTKPYQQIPFQYSLHIIKEEGAPLEHKEFLGDINDKNIIRTFAEHMINDLQEDGSVIVYNKSFESARNREIGEMYPDLKGQMNRINDNMVDLMVPFRQRNYYTKEMEGSYSIKYVLPALYPDDPELDYGNLPSVHNGGEASDAFLNLKGKSPEEQEQTREDLLKYCWLDTYAMVKIWEKFKEVAK</sequence>
<proteinExistence type="predicted"/>
<dbReference type="InterPro" id="IPR021301">
    <property type="entry name" value="DUF2779"/>
</dbReference>
<dbReference type="GeneID" id="8770401"/>
<accession>D3E243</accession>
<dbReference type="KEGG" id="mru:mru_0753"/>
<dbReference type="AlphaFoldDB" id="D3E243"/>
<dbReference type="Pfam" id="PF11074">
    <property type="entry name" value="DUF2779"/>
    <property type="match status" value="1"/>
</dbReference>
<dbReference type="InterPro" id="IPR011604">
    <property type="entry name" value="PDDEXK-like_dom_sf"/>
</dbReference>
<dbReference type="OrthoDB" id="77467at2157"/>
<dbReference type="RefSeq" id="WP_012955555.1">
    <property type="nucleotide sequence ID" value="NC_013790.1"/>
</dbReference>
<dbReference type="EMBL" id="CP001719">
    <property type="protein sequence ID" value="ADC46604.1"/>
    <property type="molecule type" value="Genomic_DNA"/>
</dbReference>
<reference evidence="2 3" key="1">
    <citation type="journal article" date="2010" name="PLoS ONE">
        <title>The genome sequence of the rumen methanogen Methanobrevibacter ruminantium reveals new possibilities for controlling ruminant methane emissions.</title>
        <authorList>
            <person name="Leahy S.C."/>
            <person name="Kelly W.J."/>
            <person name="Altermann E."/>
            <person name="Ronimus R.S."/>
            <person name="Yeoman C.J."/>
            <person name="Pacheco D.M."/>
            <person name="Li D."/>
            <person name="Kong Z."/>
            <person name="McTavish S."/>
            <person name="Sang C."/>
            <person name="Lambie S.C."/>
            <person name="Janssen P.H."/>
            <person name="Dey D."/>
            <person name="Attwood G.T."/>
        </authorList>
    </citation>
    <scope>NUCLEOTIDE SEQUENCE [LARGE SCALE GENOMIC DNA]</scope>
    <source>
        <strain evidence="3">ATCC 35063 / DSM 1093 / JCM 13430 / OCM 146 / M1</strain>
    </source>
</reference>
<protein>
    <recommendedName>
        <fullName evidence="1">DUF2779 domain-containing protein</fullName>
    </recommendedName>
</protein>
<dbReference type="Gene3D" id="3.90.320.10">
    <property type="match status" value="1"/>
</dbReference>
<evidence type="ECO:0000259" key="1">
    <source>
        <dbReference type="Pfam" id="PF11074"/>
    </source>
</evidence>
<keyword evidence="3" id="KW-1185">Reference proteome</keyword>